<dbReference type="OrthoDB" id="6359816at2759"/>
<dbReference type="EMBL" id="KB007974">
    <property type="protein sequence ID" value="ELR17635.1"/>
    <property type="molecule type" value="Genomic_DNA"/>
</dbReference>
<reference evidence="2 3" key="1">
    <citation type="journal article" date="2013" name="Genome Biol.">
        <title>Genome of Acanthamoeba castellanii highlights extensive lateral gene transfer and early evolution of tyrosine kinase signaling.</title>
        <authorList>
            <person name="Clarke M."/>
            <person name="Lohan A.J."/>
            <person name="Liu B."/>
            <person name="Lagkouvardos I."/>
            <person name="Roy S."/>
            <person name="Zafar N."/>
            <person name="Bertelli C."/>
            <person name="Schilde C."/>
            <person name="Kianianmomeni A."/>
            <person name="Burglin T.R."/>
            <person name="Frech C."/>
            <person name="Turcotte B."/>
            <person name="Kopec K.O."/>
            <person name="Synnott J.M."/>
            <person name="Choo C."/>
            <person name="Paponov I."/>
            <person name="Finkler A."/>
            <person name="Soon Heng Tan C."/>
            <person name="Hutchins A.P."/>
            <person name="Weinmeier T."/>
            <person name="Rattei T."/>
            <person name="Chu J.S."/>
            <person name="Gimenez G."/>
            <person name="Irimia M."/>
            <person name="Rigden D.J."/>
            <person name="Fitzpatrick D.A."/>
            <person name="Lorenzo-Morales J."/>
            <person name="Bateman A."/>
            <person name="Chiu C.H."/>
            <person name="Tang P."/>
            <person name="Hegemann P."/>
            <person name="Fromm H."/>
            <person name="Raoult D."/>
            <person name="Greub G."/>
            <person name="Miranda-Saavedra D."/>
            <person name="Chen N."/>
            <person name="Nash P."/>
            <person name="Ginger M.L."/>
            <person name="Horn M."/>
            <person name="Schaap P."/>
            <person name="Caler L."/>
            <person name="Loftus B."/>
        </authorList>
    </citation>
    <scope>NUCLEOTIDE SEQUENCE [LARGE SCALE GENOMIC DNA]</scope>
    <source>
        <strain evidence="2 3">Neff</strain>
    </source>
</reference>
<accession>L8GXC9</accession>
<evidence type="ECO:0000256" key="1">
    <source>
        <dbReference type="SAM" id="MobiDB-lite"/>
    </source>
</evidence>
<dbReference type="VEuPathDB" id="AmoebaDB:ACA1_064190"/>
<evidence type="ECO:0008006" key="4">
    <source>
        <dbReference type="Google" id="ProtNLM"/>
    </source>
</evidence>
<gene>
    <name evidence="2" type="ORF">ACA1_064190</name>
</gene>
<dbReference type="Gene3D" id="3.90.550.10">
    <property type="entry name" value="Spore Coat Polysaccharide Biosynthesis Protein SpsA, Chain A"/>
    <property type="match status" value="1"/>
</dbReference>
<evidence type="ECO:0000313" key="3">
    <source>
        <dbReference type="Proteomes" id="UP000011083"/>
    </source>
</evidence>
<dbReference type="SUPFAM" id="SSF53448">
    <property type="entry name" value="Nucleotide-diphospho-sugar transferases"/>
    <property type="match status" value="1"/>
</dbReference>
<organism evidence="2 3">
    <name type="scientific">Acanthamoeba castellanii (strain ATCC 30010 / Neff)</name>
    <dbReference type="NCBI Taxonomy" id="1257118"/>
    <lineage>
        <taxon>Eukaryota</taxon>
        <taxon>Amoebozoa</taxon>
        <taxon>Discosea</taxon>
        <taxon>Longamoebia</taxon>
        <taxon>Centramoebida</taxon>
        <taxon>Acanthamoebidae</taxon>
        <taxon>Acanthamoeba</taxon>
    </lineage>
</organism>
<dbReference type="GeneID" id="14918303"/>
<protein>
    <recommendedName>
        <fullName evidence="4">Nucleotide-diphospho-sugar transferase</fullName>
    </recommendedName>
</protein>
<feature type="region of interest" description="Disordered" evidence="1">
    <location>
        <begin position="1"/>
        <end position="27"/>
    </location>
</feature>
<evidence type="ECO:0000313" key="2">
    <source>
        <dbReference type="EMBL" id="ELR17635.1"/>
    </source>
</evidence>
<sequence length="481" mass="52777">MSRRIEALEEEATTTGAAGGSPRSTQSQKKITVKLASNLFLNLPEGLSELSYSRIGKTRMIACFMIDGSDRYTAMTINAINSFLKSTPEMHAGVLVPPSWGLSIFATRVVPQLIAPERVIFKKWGQHFAQWNPTQYKLDILQFADEYDVVLWLDSDTIVYDDLRPLLFAFYKSPAKYMFVRDHVCFLPEFLNNYPFKDNKGGAFVPQACFMGFKAEHMKRLFNVWEDTWRQWIEPEPFKNFADPLPSFPGSKFCIEQYALGHALVLAEIGEEDILEIARSHIVLNTRNPNQTGQASTNGAHHAGYAGHGTGSGATGYGTTGGEAQRQAGASVLSGSTAYAGLPSSQFLATSAFLAFASASSSYGSSYLGSYPSSYLTSYPSSYWSSYSSYGVATGGTITYFGSTTTDLHQRNAAGQAGAAGFAPGTEGGQEGRHAYPDLPEHIAMDNLGACVVHFYNSFYDAAHYWWTENEQSIVKALKPQ</sequence>
<dbReference type="AlphaFoldDB" id="L8GXC9"/>
<proteinExistence type="predicted"/>
<keyword evidence="3" id="KW-1185">Reference proteome</keyword>
<dbReference type="Proteomes" id="UP000011083">
    <property type="component" value="Unassembled WGS sequence"/>
</dbReference>
<dbReference type="InterPro" id="IPR029044">
    <property type="entry name" value="Nucleotide-diphossugar_trans"/>
</dbReference>
<dbReference type="RefSeq" id="XP_004339648.1">
    <property type="nucleotide sequence ID" value="XM_004339600.1"/>
</dbReference>
<name>L8GXC9_ACACF</name>
<dbReference type="KEGG" id="acan:ACA1_064190"/>